<dbReference type="RefSeq" id="WP_344763335.1">
    <property type="nucleotide sequence ID" value="NZ_BAAAZE010000008.1"/>
</dbReference>
<dbReference type="Proteomes" id="UP001501353">
    <property type="component" value="Unassembled WGS sequence"/>
</dbReference>
<dbReference type="EMBL" id="BAAAZE010000008">
    <property type="protein sequence ID" value="GAA4023960.1"/>
    <property type="molecule type" value="Genomic_DNA"/>
</dbReference>
<evidence type="ECO:0000313" key="1">
    <source>
        <dbReference type="EMBL" id="GAA4023960.1"/>
    </source>
</evidence>
<accession>A0ABP7TBS2</accession>
<comment type="caution">
    <text evidence="1">The sequence shown here is derived from an EMBL/GenBank/DDBJ whole genome shotgun (WGS) entry which is preliminary data.</text>
</comment>
<protein>
    <submittedName>
        <fullName evidence="1">Uncharacterized protein</fullName>
    </submittedName>
</protein>
<gene>
    <name evidence="1" type="ORF">GCM10022212_21820</name>
</gene>
<keyword evidence="2" id="KW-1185">Reference proteome</keyword>
<reference evidence="2" key="1">
    <citation type="journal article" date="2019" name="Int. J. Syst. Evol. Microbiol.">
        <title>The Global Catalogue of Microorganisms (GCM) 10K type strain sequencing project: providing services to taxonomists for standard genome sequencing and annotation.</title>
        <authorList>
            <consortium name="The Broad Institute Genomics Platform"/>
            <consortium name="The Broad Institute Genome Sequencing Center for Infectious Disease"/>
            <person name="Wu L."/>
            <person name="Ma J."/>
        </authorList>
    </citation>
    <scope>NUCLEOTIDE SEQUENCE [LARGE SCALE GENOMIC DNA]</scope>
    <source>
        <strain evidence="2">JCM 16673</strain>
    </source>
</reference>
<proteinExistence type="predicted"/>
<evidence type="ECO:0000313" key="2">
    <source>
        <dbReference type="Proteomes" id="UP001501353"/>
    </source>
</evidence>
<name>A0ABP7TBS2_9BURK</name>
<organism evidence="1 2">
    <name type="scientific">Actimicrobium antarcticum</name>
    <dbReference type="NCBI Taxonomy" id="1051899"/>
    <lineage>
        <taxon>Bacteria</taxon>
        <taxon>Pseudomonadati</taxon>
        <taxon>Pseudomonadota</taxon>
        <taxon>Betaproteobacteria</taxon>
        <taxon>Burkholderiales</taxon>
        <taxon>Oxalobacteraceae</taxon>
        <taxon>Actimicrobium</taxon>
    </lineage>
</organism>
<sequence>MACKSLVDFEFGVGFDIEFETGFDVGFDVDFDVGFEVDVDHDEEVFSRKASTIISLVPRLGLVLTLNSA</sequence>